<keyword evidence="1" id="KW-0732">Signal</keyword>
<organism evidence="2 3">
    <name type="scientific">Sphingomonas quercus</name>
    <dbReference type="NCBI Taxonomy" id="2842451"/>
    <lineage>
        <taxon>Bacteria</taxon>
        <taxon>Pseudomonadati</taxon>
        <taxon>Pseudomonadota</taxon>
        <taxon>Alphaproteobacteria</taxon>
        <taxon>Sphingomonadales</taxon>
        <taxon>Sphingomonadaceae</taxon>
        <taxon>Sphingomonas</taxon>
    </lineage>
</organism>
<dbReference type="Pfam" id="PF09912">
    <property type="entry name" value="DUF2141"/>
    <property type="match status" value="1"/>
</dbReference>
<evidence type="ECO:0000256" key="1">
    <source>
        <dbReference type="SAM" id="SignalP"/>
    </source>
</evidence>
<feature type="chain" id="PRO_5046976944" evidence="1">
    <location>
        <begin position="19"/>
        <end position="146"/>
    </location>
</feature>
<dbReference type="InterPro" id="IPR018673">
    <property type="entry name" value="DUF2141"/>
</dbReference>
<evidence type="ECO:0000313" key="3">
    <source>
        <dbReference type="Proteomes" id="UP000776276"/>
    </source>
</evidence>
<keyword evidence="3" id="KW-1185">Reference proteome</keyword>
<comment type="caution">
    <text evidence="2">The sequence shown here is derived from an EMBL/GenBank/DDBJ whole genome shotgun (WGS) entry which is preliminary data.</text>
</comment>
<accession>A0ABS6BMA1</accession>
<feature type="signal peptide" evidence="1">
    <location>
        <begin position="1"/>
        <end position="18"/>
    </location>
</feature>
<name>A0ABS6BMA1_9SPHN</name>
<sequence>MARFLPSLLALAATAAPAAPLEIRVTNVRDATGTVHVDICPEAKFLKDGCPWSAEAPATAGTTVVTIADLPPGHYAAQAFHDENRNGKADRNLIGIPTEGVGFSNDAPIRLAPPKFADAAFDQGPAAQAITFRMRYFSGPSGPTAR</sequence>
<dbReference type="Proteomes" id="UP000776276">
    <property type="component" value="Unassembled WGS sequence"/>
</dbReference>
<dbReference type="EMBL" id="JAHKRT010000010">
    <property type="protein sequence ID" value="MBU3079441.1"/>
    <property type="molecule type" value="Genomic_DNA"/>
</dbReference>
<proteinExistence type="predicted"/>
<gene>
    <name evidence="2" type="ORF">KOF26_16410</name>
</gene>
<evidence type="ECO:0000313" key="2">
    <source>
        <dbReference type="EMBL" id="MBU3079441.1"/>
    </source>
</evidence>
<reference evidence="2 3" key="1">
    <citation type="submission" date="2021-06" db="EMBL/GenBank/DDBJ databases">
        <title>Sphingomonas sp. XMGL2, whole genome shotgun sequencing project.</title>
        <authorList>
            <person name="Zhao G."/>
            <person name="Shen L."/>
        </authorList>
    </citation>
    <scope>NUCLEOTIDE SEQUENCE [LARGE SCALE GENOMIC DNA]</scope>
    <source>
        <strain evidence="2 3">XMGL2</strain>
    </source>
</reference>
<dbReference type="RefSeq" id="WP_216327651.1">
    <property type="nucleotide sequence ID" value="NZ_JAHKRT010000010.1"/>
</dbReference>
<protein>
    <submittedName>
        <fullName evidence="2">DUF2141 domain-containing protein</fullName>
    </submittedName>
</protein>